<sequence>MHRLAVAAGTAFLLALGARAALAQAPQPAAPPPAAGAAGAAAPTLTPSRDFPRGTATPSSDCGACHRAIYREYAEGFGSDMRYPGVKLRTQGDKTLELPAETSVAASAHAVAGTDPWPIHAREAEEEGKKCNVCHFPQPFAIPEPTTLELAKPQPRQEAQGEGITCAACHLTPDGNVRGPHRVEAPHATVADERMSRSEMCAYCHAMGKRVPGKQTQTYLEWRDDFAGPGLGRQQCQDCHMPRTQRKTAEGPDVPVRAVARHLWTGGHSGQRLGSALSVVLLQPQKDRPDVELHVINVGAGHSVPTGSNRRAIYLQTRVVDRKGKVLATREWMFAPWYGPRPDDRAFLAEDAKRPDRIAATQADEQGPHEAPLRAGEERVLTWQTGARDGAYTLEATLVYDLNRYNARSFQGDQRELARFTLPFQVRAGR</sequence>
<keyword evidence="5" id="KW-1185">Reference proteome</keyword>
<evidence type="ECO:0000256" key="1">
    <source>
        <dbReference type="ARBA" id="ARBA00022729"/>
    </source>
</evidence>
<evidence type="ECO:0008006" key="6">
    <source>
        <dbReference type="Google" id="ProtNLM"/>
    </source>
</evidence>
<protein>
    <recommendedName>
        <fullName evidence="6">Cytochrome c-552/4 domain-containing protein</fullName>
    </recommendedName>
</protein>
<evidence type="ECO:0000256" key="3">
    <source>
        <dbReference type="SAM" id="SignalP"/>
    </source>
</evidence>
<gene>
    <name evidence="4" type="ORF">AMPC_04030</name>
</gene>
<feature type="compositionally biased region" description="Low complexity" evidence="2">
    <location>
        <begin position="35"/>
        <end position="47"/>
    </location>
</feature>
<keyword evidence="1 3" id="KW-0732">Signal</keyword>
<feature type="signal peptide" evidence="3">
    <location>
        <begin position="1"/>
        <end position="23"/>
    </location>
</feature>
<dbReference type="PANTHER" id="PTHR35038">
    <property type="entry name" value="DISSIMILATORY SULFITE REDUCTASE SIRA"/>
    <property type="match status" value="1"/>
</dbReference>
<organism evidence="4 5">
    <name type="scientific">Anaeromyxobacter paludicola</name>
    <dbReference type="NCBI Taxonomy" id="2918171"/>
    <lineage>
        <taxon>Bacteria</taxon>
        <taxon>Pseudomonadati</taxon>
        <taxon>Myxococcota</taxon>
        <taxon>Myxococcia</taxon>
        <taxon>Myxococcales</taxon>
        <taxon>Cystobacterineae</taxon>
        <taxon>Anaeromyxobacteraceae</taxon>
        <taxon>Anaeromyxobacter</taxon>
    </lineage>
</organism>
<proteinExistence type="predicted"/>
<feature type="chain" id="PRO_5046964732" description="Cytochrome c-552/4 domain-containing protein" evidence="3">
    <location>
        <begin position="24"/>
        <end position="430"/>
    </location>
</feature>
<name>A0ABN6N5L1_9BACT</name>
<feature type="region of interest" description="Disordered" evidence="2">
    <location>
        <begin position="26"/>
        <end position="61"/>
    </location>
</feature>
<evidence type="ECO:0000313" key="4">
    <source>
        <dbReference type="EMBL" id="BDG07290.1"/>
    </source>
</evidence>
<reference evidence="5" key="1">
    <citation type="journal article" date="2022" name="Int. J. Syst. Evol. Microbiol.">
        <title>Anaeromyxobacter oryzae sp. nov., Anaeromyxobacter diazotrophicus sp. nov. and Anaeromyxobacter paludicola sp. nov., isolated from paddy soils.</title>
        <authorList>
            <person name="Itoh H."/>
            <person name="Xu Z."/>
            <person name="Mise K."/>
            <person name="Masuda Y."/>
            <person name="Ushijima N."/>
            <person name="Hayakawa C."/>
            <person name="Shiratori Y."/>
            <person name="Senoo K."/>
        </authorList>
    </citation>
    <scope>NUCLEOTIDE SEQUENCE [LARGE SCALE GENOMIC DNA]</scope>
    <source>
        <strain evidence="5">Red630</strain>
    </source>
</reference>
<dbReference type="Gene3D" id="1.10.1130.10">
    <property type="entry name" value="Flavocytochrome C3, Chain A"/>
    <property type="match status" value="1"/>
</dbReference>
<evidence type="ECO:0000313" key="5">
    <source>
        <dbReference type="Proteomes" id="UP001162734"/>
    </source>
</evidence>
<dbReference type="Proteomes" id="UP001162734">
    <property type="component" value="Chromosome"/>
</dbReference>
<dbReference type="EMBL" id="AP025592">
    <property type="protein sequence ID" value="BDG07290.1"/>
    <property type="molecule type" value="Genomic_DNA"/>
</dbReference>
<evidence type="ECO:0000256" key="2">
    <source>
        <dbReference type="SAM" id="MobiDB-lite"/>
    </source>
</evidence>
<dbReference type="InterPro" id="IPR036280">
    <property type="entry name" value="Multihaem_cyt_sf"/>
</dbReference>
<dbReference type="SUPFAM" id="SSF48695">
    <property type="entry name" value="Multiheme cytochromes"/>
    <property type="match status" value="1"/>
</dbReference>
<dbReference type="InterPro" id="IPR051829">
    <property type="entry name" value="Multiheme_Cytochr_ET"/>
</dbReference>
<dbReference type="PANTHER" id="PTHR35038:SF8">
    <property type="entry name" value="C-TYPE POLYHEME CYTOCHROME OMCC"/>
    <property type="match status" value="1"/>
</dbReference>
<accession>A0ABN6N5L1</accession>